<dbReference type="RefSeq" id="WP_371752390.1">
    <property type="nucleotide sequence ID" value="NZ_JAYJLD010000001.1"/>
</dbReference>
<organism evidence="5 6">
    <name type="scientific">Ferviditalea candida</name>
    <dbReference type="NCBI Taxonomy" id="3108399"/>
    <lineage>
        <taxon>Bacteria</taxon>
        <taxon>Bacillati</taxon>
        <taxon>Bacillota</taxon>
        <taxon>Bacilli</taxon>
        <taxon>Bacillales</taxon>
        <taxon>Paenibacillaceae</taxon>
        <taxon>Ferviditalea</taxon>
    </lineage>
</organism>
<keyword evidence="4" id="KW-0472">Membrane</keyword>
<dbReference type="Gene3D" id="1.25.40.10">
    <property type="entry name" value="Tetratricopeptide repeat domain"/>
    <property type="match status" value="2"/>
</dbReference>
<protein>
    <submittedName>
        <fullName evidence="5">Tetratricopeptide repeat protein</fullName>
    </submittedName>
</protein>
<dbReference type="SMART" id="SM00028">
    <property type="entry name" value="TPR"/>
    <property type="match status" value="2"/>
</dbReference>
<evidence type="ECO:0000313" key="5">
    <source>
        <dbReference type="EMBL" id="MEB3100292.1"/>
    </source>
</evidence>
<dbReference type="Pfam" id="PF07719">
    <property type="entry name" value="TPR_2"/>
    <property type="match status" value="1"/>
</dbReference>
<feature type="transmembrane region" description="Helical" evidence="4">
    <location>
        <begin position="6"/>
        <end position="31"/>
    </location>
</feature>
<gene>
    <name evidence="5" type="ORF">VF724_01290</name>
</gene>
<comment type="caution">
    <text evidence="5">The sequence shown here is derived from an EMBL/GenBank/DDBJ whole genome shotgun (WGS) entry which is preliminary data.</text>
</comment>
<dbReference type="PROSITE" id="PS50005">
    <property type="entry name" value="TPR"/>
    <property type="match status" value="1"/>
</dbReference>
<evidence type="ECO:0000256" key="2">
    <source>
        <dbReference type="ARBA" id="ARBA00022803"/>
    </source>
</evidence>
<accession>A0ABU5ZEG4</accession>
<dbReference type="InterPro" id="IPR011990">
    <property type="entry name" value="TPR-like_helical_dom_sf"/>
</dbReference>
<keyword evidence="6" id="KW-1185">Reference proteome</keyword>
<evidence type="ECO:0000256" key="4">
    <source>
        <dbReference type="SAM" id="Phobius"/>
    </source>
</evidence>
<dbReference type="EMBL" id="JAYJLD010000001">
    <property type="protein sequence ID" value="MEB3100292.1"/>
    <property type="molecule type" value="Genomic_DNA"/>
</dbReference>
<proteinExistence type="predicted"/>
<reference evidence="5" key="1">
    <citation type="submission" date="2023-12" db="EMBL/GenBank/DDBJ databases">
        <title>Fervidustalea candida gen. nov., sp. nov., a novel member of the family Paenibacillaceae isolated from a geothermal area.</title>
        <authorList>
            <person name="Li W.-J."/>
            <person name="Jiao J.-Y."/>
            <person name="Chen Y."/>
        </authorList>
    </citation>
    <scope>NUCLEOTIDE SEQUENCE</scope>
    <source>
        <strain evidence="5">SYSU GA230002</strain>
    </source>
</reference>
<evidence type="ECO:0000256" key="1">
    <source>
        <dbReference type="ARBA" id="ARBA00022737"/>
    </source>
</evidence>
<name>A0ABU5ZEG4_9BACL</name>
<dbReference type="Pfam" id="PF13174">
    <property type="entry name" value="TPR_6"/>
    <property type="match status" value="1"/>
</dbReference>
<evidence type="ECO:0000313" key="6">
    <source>
        <dbReference type="Proteomes" id="UP001310386"/>
    </source>
</evidence>
<dbReference type="InterPro" id="IPR013105">
    <property type="entry name" value="TPR_2"/>
</dbReference>
<dbReference type="Proteomes" id="UP001310386">
    <property type="component" value="Unassembled WGS sequence"/>
</dbReference>
<sequence length="221" mass="25949">MGKFMIFSLLWWITGNPLLALLVLLIIVYVLDRRFVGVFPDISRPFKLNRRLAKLLQELRVHSHNTSGKLEAARILIEKKRFGEAKAYLEQIVPVMEDSAEVLYELGLCHLKLGELEVGEKLMQKALSINPRVKYGEPYLRLGEAFLKADPGKALHYLENFRKEQSSSCQAYYLLGKLYNELGRKEDANRAFREISEIYRVLPKYKRKQERRWVLLSRFRF</sequence>
<dbReference type="SUPFAM" id="SSF48452">
    <property type="entry name" value="TPR-like"/>
    <property type="match status" value="1"/>
</dbReference>
<keyword evidence="2 3" id="KW-0802">TPR repeat</keyword>
<keyword evidence="4" id="KW-1133">Transmembrane helix</keyword>
<dbReference type="InterPro" id="IPR019734">
    <property type="entry name" value="TPR_rpt"/>
</dbReference>
<keyword evidence="1" id="KW-0677">Repeat</keyword>
<evidence type="ECO:0000256" key="3">
    <source>
        <dbReference type="PROSITE-ProRule" id="PRU00339"/>
    </source>
</evidence>
<keyword evidence="4" id="KW-0812">Transmembrane</keyword>
<feature type="repeat" description="TPR" evidence="3">
    <location>
        <begin position="100"/>
        <end position="133"/>
    </location>
</feature>